<protein>
    <submittedName>
        <fullName evidence="2">Uncharacterized protein, isoform C</fullName>
    </submittedName>
</protein>
<evidence type="ECO:0000313" key="3">
    <source>
        <dbReference type="Proteomes" id="UP000007801"/>
    </source>
</evidence>
<name>A0A0P8YBC8_DROAN</name>
<dbReference type="EMBL" id="CH902619">
    <property type="protein sequence ID" value="KPU76339.1"/>
    <property type="molecule type" value="Genomic_DNA"/>
</dbReference>
<feature type="coiled-coil region" evidence="1">
    <location>
        <begin position="63"/>
        <end position="90"/>
    </location>
</feature>
<evidence type="ECO:0000256" key="1">
    <source>
        <dbReference type="SAM" id="Coils"/>
    </source>
</evidence>
<keyword evidence="3" id="KW-1185">Reference proteome</keyword>
<dbReference type="OrthoDB" id="7844237at2759"/>
<dbReference type="AlphaFoldDB" id="A0A0P8YBC8"/>
<keyword evidence="1" id="KW-0175">Coiled coil</keyword>
<evidence type="ECO:0000313" key="2">
    <source>
        <dbReference type="EMBL" id="KPU76339.1"/>
    </source>
</evidence>
<accession>A0A0P8YBC8</accession>
<sequence>MFRRTLNFIFSKNVLSSSIFRNKGNFDKIDKGGDLSKIAGETGGVDAYHVKVHQVPKGKEAKIIELITRIEALQMKIKSLEKAKSAKAKAAAAVLKVLLQDIKKALVQLRMKNE</sequence>
<reference evidence="2 3" key="1">
    <citation type="journal article" date="2007" name="Nature">
        <title>Evolution of genes and genomes on the Drosophila phylogeny.</title>
        <authorList>
            <consortium name="Drosophila 12 Genomes Consortium"/>
            <person name="Clark A.G."/>
            <person name="Eisen M.B."/>
            <person name="Smith D.R."/>
            <person name="Bergman C.M."/>
            <person name="Oliver B."/>
            <person name="Markow T.A."/>
            <person name="Kaufman T.C."/>
            <person name="Kellis M."/>
            <person name="Gelbart W."/>
            <person name="Iyer V.N."/>
            <person name="Pollard D.A."/>
            <person name="Sackton T.B."/>
            <person name="Larracuente A.M."/>
            <person name="Singh N.D."/>
            <person name="Abad J.P."/>
            <person name="Abt D.N."/>
            <person name="Adryan B."/>
            <person name="Aguade M."/>
            <person name="Akashi H."/>
            <person name="Anderson W.W."/>
            <person name="Aquadro C.F."/>
            <person name="Ardell D.H."/>
            <person name="Arguello R."/>
            <person name="Artieri C.G."/>
            <person name="Barbash D.A."/>
            <person name="Barker D."/>
            <person name="Barsanti P."/>
            <person name="Batterham P."/>
            <person name="Batzoglou S."/>
            <person name="Begun D."/>
            <person name="Bhutkar A."/>
            <person name="Blanco E."/>
            <person name="Bosak S.A."/>
            <person name="Bradley R.K."/>
            <person name="Brand A.D."/>
            <person name="Brent M.R."/>
            <person name="Brooks A.N."/>
            <person name="Brown R.H."/>
            <person name="Butlin R.K."/>
            <person name="Caggese C."/>
            <person name="Calvi B.R."/>
            <person name="Bernardo de Carvalho A."/>
            <person name="Caspi A."/>
            <person name="Castrezana S."/>
            <person name="Celniker S.E."/>
            <person name="Chang J.L."/>
            <person name="Chapple C."/>
            <person name="Chatterji S."/>
            <person name="Chinwalla A."/>
            <person name="Civetta A."/>
            <person name="Clifton S.W."/>
            <person name="Comeron J.M."/>
            <person name="Costello J.C."/>
            <person name="Coyne J.A."/>
            <person name="Daub J."/>
            <person name="David R.G."/>
            <person name="Delcher A.L."/>
            <person name="Delehaunty K."/>
            <person name="Do C.B."/>
            <person name="Ebling H."/>
            <person name="Edwards K."/>
            <person name="Eickbush T."/>
            <person name="Evans J.D."/>
            <person name="Filipski A."/>
            <person name="Findeiss S."/>
            <person name="Freyhult E."/>
            <person name="Fulton L."/>
            <person name="Fulton R."/>
            <person name="Garcia A.C."/>
            <person name="Gardiner A."/>
            <person name="Garfield D.A."/>
            <person name="Garvin B.E."/>
            <person name="Gibson G."/>
            <person name="Gilbert D."/>
            <person name="Gnerre S."/>
            <person name="Godfrey J."/>
            <person name="Good R."/>
            <person name="Gotea V."/>
            <person name="Gravely B."/>
            <person name="Greenberg A.J."/>
            <person name="Griffiths-Jones S."/>
            <person name="Gross S."/>
            <person name="Guigo R."/>
            <person name="Gustafson E.A."/>
            <person name="Haerty W."/>
            <person name="Hahn M.W."/>
            <person name="Halligan D.L."/>
            <person name="Halpern A.L."/>
            <person name="Halter G.M."/>
            <person name="Han M.V."/>
            <person name="Heger A."/>
            <person name="Hillier L."/>
            <person name="Hinrichs A.S."/>
            <person name="Holmes I."/>
            <person name="Hoskins R.A."/>
            <person name="Hubisz M.J."/>
            <person name="Hultmark D."/>
            <person name="Huntley M.A."/>
            <person name="Jaffe D.B."/>
            <person name="Jagadeeshan S."/>
            <person name="Jeck W.R."/>
            <person name="Johnson J."/>
            <person name="Jones C.D."/>
            <person name="Jordan W.C."/>
            <person name="Karpen G.H."/>
            <person name="Kataoka E."/>
            <person name="Keightley P.D."/>
            <person name="Kheradpour P."/>
            <person name="Kirkness E.F."/>
            <person name="Koerich L.B."/>
            <person name="Kristiansen K."/>
            <person name="Kudrna D."/>
            <person name="Kulathinal R.J."/>
            <person name="Kumar S."/>
            <person name="Kwok R."/>
            <person name="Lander E."/>
            <person name="Langley C.H."/>
            <person name="Lapoint R."/>
            <person name="Lazzaro B.P."/>
            <person name="Lee S.J."/>
            <person name="Levesque L."/>
            <person name="Li R."/>
            <person name="Lin C.F."/>
            <person name="Lin M.F."/>
            <person name="Lindblad-Toh K."/>
            <person name="Llopart A."/>
            <person name="Long M."/>
            <person name="Low L."/>
            <person name="Lozovsky E."/>
            <person name="Lu J."/>
            <person name="Luo M."/>
            <person name="Machado C.A."/>
            <person name="Makalowski W."/>
            <person name="Marzo M."/>
            <person name="Matsuda M."/>
            <person name="Matzkin L."/>
            <person name="McAllister B."/>
            <person name="McBride C.S."/>
            <person name="McKernan B."/>
            <person name="McKernan K."/>
            <person name="Mendez-Lago M."/>
            <person name="Minx P."/>
            <person name="Mollenhauer M.U."/>
            <person name="Montooth K."/>
            <person name="Mount S.M."/>
            <person name="Mu X."/>
            <person name="Myers E."/>
            <person name="Negre B."/>
            <person name="Newfeld S."/>
            <person name="Nielsen R."/>
            <person name="Noor M.A."/>
            <person name="O'Grady P."/>
            <person name="Pachter L."/>
            <person name="Papaceit M."/>
            <person name="Parisi M.J."/>
            <person name="Parisi M."/>
            <person name="Parts L."/>
            <person name="Pedersen J.S."/>
            <person name="Pesole G."/>
            <person name="Phillippy A.M."/>
            <person name="Ponting C.P."/>
            <person name="Pop M."/>
            <person name="Porcelli D."/>
            <person name="Powell J.R."/>
            <person name="Prohaska S."/>
            <person name="Pruitt K."/>
            <person name="Puig M."/>
            <person name="Quesneville H."/>
            <person name="Ram K.R."/>
            <person name="Rand D."/>
            <person name="Rasmussen M.D."/>
            <person name="Reed L.K."/>
            <person name="Reenan R."/>
            <person name="Reily A."/>
            <person name="Remington K.A."/>
            <person name="Rieger T.T."/>
            <person name="Ritchie M.G."/>
            <person name="Robin C."/>
            <person name="Rogers Y.H."/>
            <person name="Rohde C."/>
            <person name="Rozas J."/>
            <person name="Rubenfield M.J."/>
            <person name="Ruiz A."/>
            <person name="Russo S."/>
            <person name="Salzberg S.L."/>
            <person name="Sanchez-Gracia A."/>
            <person name="Saranga D.J."/>
            <person name="Sato H."/>
            <person name="Schaeffer S.W."/>
            <person name="Schatz M.C."/>
            <person name="Schlenke T."/>
            <person name="Schwartz R."/>
            <person name="Segarra C."/>
            <person name="Singh R.S."/>
            <person name="Sirot L."/>
            <person name="Sirota M."/>
            <person name="Sisneros N.B."/>
            <person name="Smith C.D."/>
            <person name="Smith T.F."/>
            <person name="Spieth J."/>
            <person name="Stage D.E."/>
            <person name="Stark A."/>
            <person name="Stephan W."/>
            <person name="Strausberg R.L."/>
            <person name="Strempel S."/>
            <person name="Sturgill D."/>
            <person name="Sutton G."/>
            <person name="Sutton G.G."/>
            <person name="Tao W."/>
            <person name="Teichmann S."/>
            <person name="Tobari Y.N."/>
            <person name="Tomimura Y."/>
            <person name="Tsolas J.M."/>
            <person name="Valente V.L."/>
            <person name="Venter E."/>
            <person name="Venter J.C."/>
            <person name="Vicario S."/>
            <person name="Vieira F.G."/>
            <person name="Vilella A.J."/>
            <person name="Villasante A."/>
            <person name="Walenz B."/>
            <person name="Wang J."/>
            <person name="Wasserman M."/>
            <person name="Watts T."/>
            <person name="Wilson D."/>
            <person name="Wilson R.K."/>
            <person name="Wing R.A."/>
            <person name="Wolfner M.F."/>
            <person name="Wong A."/>
            <person name="Wong G.K."/>
            <person name="Wu C.I."/>
            <person name="Wu G."/>
            <person name="Yamamoto D."/>
            <person name="Yang H.P."/>
            <person name="Yang S.P."/>
            <person name="Yorke J.A."/>
            <person name="Yoshida K."/>
            <person name="Zdobnov E."/>
            <person name="Zhang P."/>
            <person name="Zhang Y."/>
            <person name="Zimin A.V."/>
            <person name="Baldwin J."/>
            <person name="Abdouelleil A."/>
            <person name="Abdulkadir J."/>
            <person name="Abebe A."/>
            <person name="Abera B."/>
            <person name="Abreu J."/>
            <person name="Acer S.C."/>
            <person name="Aftuck L."/>
            <person name="Alexander A."/>
            <person name="An P."/>
            <person name="Anderson E."/>
            <person name="Anderson S."/>
            <person name="Arachi H."/>
            <person name="Azer M."/>
            <person name="Bachantsang P."/>
            <person name="Barry A."/>
            <person name="Bayul T."/>
            <person name="Berlin A."/>
            <person name="Bessette D."/>
            <person name="Bloom T."/>
            <person name="Blye J."/>
            <person name="Boguslavskiy L."/>
            <person name="Bonnet C."/>
            <person name="Boukhgalter B."/>
            <person name="Bourzgui I."/>
            <person name="Brown A."/>
            <person name="Cahill P."/>
            <person name="Channer S."/>
            <person name="Cheshatsang Y."/>
            <person name="Chuda L."/>
            <person name="Citroen M."/>
            <person name="Collymore A."/>
            <person name="Cooke P."/>
            <person name="Costello M."/>
            <person name="D'Aco K."/>
            <person name="Daza R."/>
            <person name="De Haan G."/>
            <person name="DeGray S."/>
            <person name="DeMaso C."/>
            <person name="Dhargay N."/>
            <person name="Dooley K."/>
            <person name="Dooley E."/>
            <person name="Doricent M."/>
            <person name="Dorje P."/>
            <person name="Dorjee K."/>
            <person name="Dupes A."/>
            <person name="Elong R."/>
            <person name="Falk J."/>
            <person name="Farina A."/>
            <person name="Faro S."/>
            <person name="Ferguson D."/>
            <person name="Fisher S."/>
            <person name="Foley C.D."/>
            <person name="Franke A."/>
            <person name="Friedrich D."/>
            <person name="Gadbois L."/>
            <person name="Gearin G."/>
            <person name="Gearin C.R."/>
            <person name="Giannoukos G."/>
            <person name="Goode T."/>
            <person name="Graham J."/>
            <person name="Grandbois E."/>
            <person name="Grewal S."/>
            <person name="Gyaltsen K."/>
            <person name="Hafez N."/>
            <person name="Hagos B."/>
            <person name="Hall J."/>
            <person name="Henson C."/>
            <person name="Hollinger A."/>
            <person name="Honan T."/>
            <person name="Huard M.D."/>
            <person name="Hughes L."/>
            <person name="Hurhula B."/>
            <person name="Husby M.E."/>
            <person name="Kamat A."/>
            <person name="Kanga B."/>
            <person name="Kashin S."/>
            <person name="Khazanovich D."/>
            <person name="Kisner P."/>
            <person name="Lance K."/>
            <person name="Lara M."/>
            <person name="Lee W."/>
            <person name="Lennon N."/>
            <person name="Letendre F."/>
            <person name="LeVine R."/>
            <person name="Lipovsky A."/>
            <person name="Liu X."/>
            <person name="Liu J."/>
            <person name="Liu S."/>
            <person name="Lokyitsang T."/>
            <person name="Lokyitsang Y."/>
            <person name="Lubonja R."/>
            <person name="Lui A."/>
            <person name="MacDonald P."/>
            <person name="Magnisalis V."/>
            <person name="Maru K."/>
            <person name="Matthews C."/>
            <person name="McCusker W."/>
            <person name="McDonough S."/>
            <person name="Mehta T."/>
            <person name="Meldrim J."/>
            <person name="Meneus L."/>
            <person name="Mihai O."/>
            <person name="Mihalev A."/>
            <person name="Mihova T."/>
            <person name="Mittelman R."/>
            <person name="Mlenga V."/>
            <person name="Montmayeur A."/>
            <person name="Mulrain L."/>
            <person name="Navidi A."/>
            <person name="Naylor J."/>
            <person name="Negash T."/>
            <person name="Nguyen T."/>
            <person name="Nguyen N."/>
            <person name="Nicol R."/>
            <person name="Norbu C."/>
            <person name="Norbu N."/>
            <person name="Novod N."/>
            <person name="O'Neill B."/>
            <person name="Osman S."/>
            <person name="Markiewicz E."/>
            <person name="Oyono O.L."/>
            <person name="Patti C."/>
            <person name="Phunkhang P."/>
            <person name="Pierre F."/>
            <person name="Priest M."/>
            <person name="Raghuraman S."/>
            <person name="Rege F."/>
            <person name="Reyes R."/>
            <person name="Rise C."/>
            <person name="Rogov P."/>
            <person name="Ross K."/>
            <person name="Ryan E."/>
            <person name="Settipalli S."/>
            <person name="Shea T."/>
            <person name="Sherpa N."/>
            <person name="Shi L."/>
            <person name="Shih D."/>
            <person name="Sparrow T."/>
            <person name="Spaulding J."/>
            <person name="Stalker J."/>
            <person name="Stange-Thomann N."/>
            <person name="Stavropoulos S."/>
            <person name="Stone C."/>
            <person name="Strader C."/>
            <person name="Tesfaye S."/>
            <person name="Thomson T."/>
            <person name="Thoulutsang Y."/>
            <person name="Thoulutsang D."/>
            <person name="Topham K."/>
            <person name="Topping I."/>
            <person name="Tsamla T."/>
            <person name="Vassiliev H."/>
            <person name="Vo A."/>
            <person name="Wangchuk T."/>
            <person name="Wangdi T."/>
            <person name="Weiand M."/>
            <person name="Wilkinson J."/>
            <person name="Wilson A."/>
            <person name="Yadav S."/>
            <person name="Young G."/>
            <person name="Yu Q."/>
            <person name="Zembek L."/>
            <person name="Zhong D."/>
            <person name="Zimmer A."/>
            <person name="Zwirko Z."/>
            <person name="Jaffe D.B."/>
            <person name="Alvarez P."/>
            <person name="Brockman W."/>
            <person name="Butler J."/>
            <person name="Chin C."/>
            <person name="Gnerre S."/>
            <person name="Grabherr M."/>
            <person name="Kleber M."/>
            <person name="Mauceli E."/>
            <person name="MacCallum I."/>
        </authorList>
    </citation>
    <scope>NUCLEOTIDE SEQUENCE [LARGE SCALE GENOMIC DNA]</scope>
    <source>
        <strain evidence="3">Tucson 14024-0371.13</strain>
    </source>
</reference>
<proteinExistence type="predicted"/>
<gene>
    <name evidence="2" type="primary">Dana\GF27481</name>
    <name evidence="2" type="ORF">GF27481</name>
</gene>
<organism evidence="2 3">
    <name type="scientific">Drosophila ananassae</name>
    <name type="common">Fruit fly</name>
    <dbReference type="NCBI Taxonomy" id="7217"/>
    <lineage>
        <taxon>Eukaryota</taxon>
        <taxon>Metazoa</taxon>
        <taxon>Ecdysozoa</taxon>
        <taxon>Arthropoda</taxon>
        <taxon>Hexapoda</taxon>
        <taxon>Insecta</taxon>
        <taxon>Pterygota</taxon>
        <taxon>Neoptera</taxon>
        <taxon>Endopterygota</taxon>
        <taxon>Diptera</taxon>
        <taxon>Brachycera</taxon>
        <taxon>Muscomorpha</taxon>
        <taxon>Ephydroidea</taxon>
        <taxon>Drosophilidae</taxon>
        <taxon>Drosophila</taxon>
        <taxon>Sophophora</taxon>
    </lineage>
</organism>
<dbReference type="Proteomes" id="UP000007801">
    <property type="component" value="Unassembled WGS sequence"/>
</dbReference>